<organism evidence="1 2">
    <name type="scientific">Abeliophyllum distichum</name>
    <dbReference type="NCBI Taxonomy" id="126358"/>
    <lineage>
        <taxon>Eukaryota</taxon>
        <taxon>Viridiplantae</taxon>
        <taxon>Streptophyta</taxon>
        <taxon>Embryophyta</taxon>
        <taxon>Tracheophyta</taxon>
        <taxon>Spermatophyta</taxon>
        <taxon>Magnoliopsida</taxon>
        <taxon>eudicotyledons</taxon>
        <taxon>Gunneridae</taxon>
        <taxon>Pentapetalae</taxon>
        <taxon>asterids</taxon>
        <taxon>lamiids</taxon>
        <taxon>Lamiales</taxon>
        <taxon>Oleaceae</taxon>
        <taxon>Forsythieae</taxon>
        <taxon>Abeliophyllum</taxon>
    </lineage>
</organism>
<protein>
    <submittedName>
        <fullName evidence="1">Signal recognition particle 43 kDa protein</fullName>
    </submittedName>
</protein>
<proteinExistence type="predicted"/>
<dbReference type="SUPFAM" id="SSF54160">
    <property type="entry name" value="Chromo domain-like"/>
    <property type="match status" value="1"/>
</dbReference>
<name>A0ABD1NR18_9LAMI</name>
<dbReference type="Gene3D" id="2.40.50.40">
    <property type="match status" value="1"/>
</dbReference>
<comment type="caution">
    <text evidence="1">The sequence shown here is derived from an EMBL/GenBank/DDBJ whole genome shotgun (WGS) entry which is preliminary data.</text>
</comment>
<evidence type="ECO:0000313" key="1">
    <source>
        <dbReference type="EMBL" id="KAL2454068.1"/>
    </source>
</evidence>
<reference evidence="2" key="1">
    <citation type="submission" date="2024-07" db="EMBL/GenBank/DDBJ databases">
        <title>Two chromosome-level genome assemblies of Korean endemic species Abeliophyllum distichum and Forsythia ovata (Oleaceae).</title>
        <authorList>
            <person name="Jang H."/>
        </authorList>
    </citation>
    <scope>NUCLEOTIDE SEQUENCE [LARGE SCALE GENOMIC DNA]</scope>
</reference>
<dbReference type="InterPro" id="IPR016197">
    <property type="entry name" value="Chromo-like_dom_sf"/>
</dbReference>
<accession>A0ABD1NR18</accession>
<sequence length="131" mass="14868">MDKLTGDGDGDGNRRLRPARACGQIKVFDDYNEEESYGEVNKIIGSRALQNGSGIEYLIEWKDEHVSIWVSSDYIAKDVISEYEAHWWKAVKKAEETDLQEVIKSDDERDIDAVDQVGRTALLFISRLGSE</sequence>
<gene>
    <name evidence="1" type="ORF">Adt_48433</name>
</gene>
<evidence type="ECO:0000313" key="2">
    <source>
        <dbReference type="Proteomes" id="UP001604336"/>
    </source>
</evidence>
<keyword evidence="2" id="KW-1185">Reference proteome</keyword>
<dbReference type="Proteomes" id="UP001604336">
    <property type="component" value="Unassembled WGS sequence"/>
</dbReference>
<dbReference type="EMBL" id="JBFOLK010000485">
    <property type="protein sequence ID" value="KAL2454068.1"/>
    <property type="molecule type" value="Genomic_DNA"/>
</dbReference>
<dbReference type="AlphaFoldDB" id="A0ABD1NR18"/>